<keyword evidence="1" id="KW-0175">Coiled coil</keyword>
<feature type="region of interest" description="Disordered" evidence="2">
    <location>
        <begin position="1"/>
        <end position="21"/>
    </location>
</feature>
<feature type="coiled-coil region" evidence="1">
    <location>
        <begin position="137"/>
        <end position="164"/>
    </location>
</feature>
<evidence type="ECO:0000313" key="4">
    <source>
        <dbReference type="Proteomes" id="UP001496627"/>
    </source>
</evidence>
<dbReference type="Proteomes" id="UP001496627">
    <property type="component" value="Unassembled WGS sequence"/>
</dbReference>
<dbReference type="EMBL" id="JBEAAL010000018">
    <property type="protein sequence ID" value="MEQ1407467.1"/>
    <property type="molecule type" value="Genomic_DNA"/>
</dbReference>
<dbReference type="RefSeq" id="WP_348863920.1">
    <property type="nucleotide sequence ID" value="NZ_JBEAAL010000018.1"/>
</dbReference>
<organism evidence="3 4">
    <name type="scientific">Neorhizobium phenanthreniclasticum</name>
    <dbReference type="NCBI Taxonomy" id="3157917"/>
    <lineage>
        <taxon>Bacteria</taxon>
        <taxon>Pseudomonadati</taxon>
        <taxon>Pseudomonadota</taxon>
        <taxon>Alphaproteobacteria</taxon>
        <taxon>Hyphomicrobiales</taxon>
        <taxon>Rhizobiaceae</taxon>
        <taxon>Rhizobium/Agrobacterium group</taxon>
        <taxon>Neorhizobium</taxon>
    </lineage>
</organism>
<sequence length="165" mass="18672">MDVRKNDEHFPFRRVDDTQHRSGGHDVVWDEMITPELSILLPVGTTLEARLRDPAGTGDGHSARKLVLLGADGGKALLLSPSHALDPVEDFQGAAVLQCHRGSRVIQLWGRFRPSPARDLRFALILWQVWPAGSAEARQTARRLEEYQQMIRRLRLEIALQHCQQ</sequence>
<name>A0ABV0M6G9_9HYPH</name>
<reference evidence="3 4" key="1">
    <citation type="submission" date="2024-05" db="EMBL/GenBank/DDBJ databases">
        <title>Neorhizobium sp. Rsf11, a plant growth promoting and heavy metal resistant PAH-degrader.</title>
        <authorList>
            <person name="Golubev S.N."/>
            <person name="Muratova A.Y."/>
            <person name="Markelova M.I."/>
        </authorList>
    </citation>
    <scope>NUCLEOTIDE SEQUENCE [LARGE SCALE GENOMIC DNA]</scope>
    <source>
        <strain evidence="3 4">Rsf11</strain>
    </source>
</reference>
<gene>
    <name evidence="3" type="ORF">ABK249_21330</name>
</gene>
<accession>A0ABV0M6G9</accession>
<proteinExistence type="predicted"/>
<evidence type="ECO:0000256" key="2">
    <source>
        <dbReference type="SAM" id="MobiDB-lite"/>
    </source>
</evidence>
<comment type="caution">
    <text evidence="3">The sequence shown here is derived from an EMBL/GenBank/DDBJ whole genome shotgun (WGS) entry which is preliminary data.</text>
</comment>
<evidence type="ECO:0000313" key="3">
    <source>
        <dbReference type="EMBL" id="MEQ1407467.1"/>
    </source>
</evidence>
<evidence type="ECO:0000256" key="1">
    <source>
        <dbReference type="SAM" id="Coils"/>
    </source>
</evidence>
<keyword evidence="4" id="KW-1185">Reference proteome</keyword>
<protein>
    <submittedName>
        <fullName evidence="3">Uncharacterized protein</fullName>
    </submittedName>
</protein>